<dbReference type="CDD" id="cd06791">
    <property type="entry name" value="PDZ3_MUPP1-like"/>
    <property type="match status" value="1"/>
</dbReference>
<dbReference type="Proteomes" id="UP000695007">
    <property type="component" value="Unplaced"/>
</dbReference>
<feature type="domain" description="L27" evidence="7">
    <location>
        <begin position="3"/>
        <end position="67"/>
    </location>
</feature>
<feature type="domain" description="PDZ" evidence="6">
    <location>
        <begin position="788"/>
        <end position="878"/>
    </location>
</feature>
<dbReference type="InterPro" id="IPR036034">
    <property type="entry name" value="PDZ_sf"/>
</dbReference>
<evidence type="ECO:0000256" key="1">
    <source>
        <dbReference type="ARBA" id="ARBA00004370"/>
    </source>
</evidence>
<feature type="compositionally biased region" description="Polar residues" evidence="5">
    <location>
        <begin position="1881"/>
        <end position="1893"/>
    </location>
</feature>
<evidence type="ECO:0000259" key="7">
    <source>
        <dbReference type="PROSITE" id="PS51022"/>
    </source>
</evidence>
<dbReference type="GO" id="GO:0030054">
    <property type="term" value="C:cell junction"/>
    <property type="evidence" value="ECO:0007669"/>
    <property type="project" value="UniProtKB-ARBA"/>
</dbReference>
<feature type="domain" description="PDZ" evidence="6">
    <location>
        <begin position="389"/>
        <end position="469"/>
    </location>
</feature>
<dbReference type="Pfam" id="PF00595">
    <property type="entry name" value="PDZ"/>
    <property type="match status" value="10"/>
</dbReference>
<feature type="region of interest" description="Disordered" evidence="5">
    <location>
        <begin position="1601"/>
        <end position="1625"/>
    </location>
</feature>
<feature type="compositionally biased region" description="Basic and acidic residues" evidence="5">
    <location>
        <begin position="2198"/>
        <end position="2209"/>
    </location>
</feature>
<dbReference type="CDD" id="cd23064">
    <property type="entry name" value="PDZ3_INAD-like"/>
    <property type="match status" value="1"/>
</dbReference>
<feature type="domain" description="PDZ" evidence="6">
    <location>
        <begin position="2399"/>
        <end position="2482"/>
    </location>
</feature>
<dbReference type="PROSITE" id="PS50106">
    <property type="entry name" value="PDZ"/>
    <property type="match status" value="10"/>
</dbReference>
<dbReference type="SMART" id="SM00569">
    <property type="entry name" value="L27"/>
    <property type="match status" value="1"/>
</dbReference>
<protein>
    <submittedName>
        <fullName evidence="9">Uncharacterized protein LOC105367624</fullName>
    </submittedName>
</protein>
<keyword evidence="4" id="KW-0472">Membrane</keyword>
<feature type="domain" description="PDZ" evidence="6">
    <location>
        <begin position="590"/>
        <end position="675"/>
    </location>
</feature>
<feature type="domain" description="PDZ" evidence="6">
    <location>
        <begin position="2625"/>
        <end position="2693"/>
    </location>
</feature>
<reference evidence="9" key="1">
    <citation type="submission" date="2025-08" db="UniProtKB">
        <authorList>
            <consortium name="RefSeq"/>
        </authorList>
    </citation>
    <scope>IDENTIFICATION</scope>
</reference>
<feature type="compositionally biased region" description="Low complexity" evidence="5">
    <location>
        <begin position="1925"/>
        <end position="1940"/>
    </location>
</feature>
<feature type="compositionally biased region" description="Gly residues" evidence="5">
    <location>
        <begin position="2089"/>
        <end position="2101"/>
    </location>
</feature>
<dbReference type="PROSITE" id="PS51022">
    <property type="entry name" value="L27"/>
    <property type="match status" value="1"/>
</dbReference>
<feature type="compositionally biased region" description="Polar residues" evidence="5">
    <location>
        <begin position="1667"/>
        <end position="1686"/>
    </location>
</feature>
<evidence type="ECO:0000256" key="2">
    <source>
        <dbReference type="ARBA" id="ARBA00022553"/>
    </source>
</evidence>
<dbReference type="CDD" id="cd06671">
    <property type="entry name" value="PDZ7_MUPP1-PD6_PATJ-like"/>
    <property type="match status" value="1"/>
</dbReference>
<feature type="domain" description="PDZ" evidence="6">
    <location>
        <begin position="2284"/>
        <end position="2353"/>
    </location>
</feature>
<feature type="domain" description="PDZ" evidence="6">
    <location>
        <begin position="962"/>
        <end position="1040"/>
    </location>
</feature>
<feature type="region of interest" description="Disordered" evidence="5">
    <location>
        <begin position="2484"/>
        <end position="2528"/>
    </location>
</feature>
<evidence type="ECO:0000313" key="8">
    <source>
        <dbReference type="Proteomes" id="UP000695007"/>
    </source>
</evidence>
<dbReference type="GO" id="GO:0016020">
    <property type="term" value="C:membrane"/>
    <property type="evidence" value="ECO:0007669"/>
    <property type="project" value="UniProtKB-SubCell"/>
</dbReference>
<dbReference type="CDD" id="cd06669">
    <property type="entry name" value="PDZ5_MUPP1-like"/>
    <property type="match status" value="1"/>
</dbReference>
<dbReference type="CDD" id="cd06672">
    <property type="entry name" value="PDZ8_MUPP1-PDZ7_PATJ-PDZ2_INAD-like"/>
    <property type="match status" value="1"/>
</dbReference>
<dbReference type="InterPro" id="IPR051342">
    <property type="entry name" value="PDZ_scaffold"/>
</dbReference>
<feature type="region of interest" description="Disordered" evidence="5">
    <location>
        <begin position="1232"/>
        <end position="1267"/>
    </location>
</feature>
<dbReference type="CDD" id="cd06667">
    <property type="entry name" value="PDZ2_MUPP1-like"/>
    <property type="match status" value="1"/>
</dbReference>
<feature type="compositionally biased region" description="Basic residues" evidence="5">
    <location>
        <begin position="2169"/>
        <end position="2179"/>
    </location>
</feature>
<feature type="domain" description="PDZ" evidence="6">
    <location>
        <begin position="2533"/>
        <end position="2602"/>
    </location>
</feature>
<evidence type="ECO:0000259" key="6">
    <source>
        <dbReference type="PROSITE" id="PS50106"/>
    </source>
</evidence>
<accession>A0AAJ6YUP3</accession>
<dbReference type="InterPro" id="IPR001478">
    <property type="entry name" value="PDZ"/>
</dbReference>
<feature type="compositionally biased region" description="Basic residues" evidence="5">
    <location>
        <begin position="2104"/>
        <end position="2114"/>
    </location>
</feature>
<dbReference type="CDD" id="cd06689">
    <property type="entry name" value="PDZ1_MUPP1-like"/>
    <property type="match status" value="1"/>
</dbReference>
<feature type="compositionally biased region" description="Basic and acidic residues" evidence="5">
    <location>
        <begin position="1899"/>
        <end position="1908"/>
    </location>
</feature>
<dbReference type="Gene3D" id="2.30.42.10">
    <property type="match status" value="10"/>
</dbReference>
<dbReference type="PANTHER" id="PTHR19964:SF92">
    <property type="entry name" value="PATJ HOMOLOG"/>
    <property type="match status" value="1"/>
</dbReference>
<feature type="region of interest" description="Disordered" evidence="5">
    <location>
        <begin position="1898"/>
        <end position="1944"/>
    </location>
</feature>
<dbReference type="FunFam" id="2.30.42.10:FF:000125">
    <property type="entry name" value="PATJ, crumbs cell polarity complex component"/>
    <property type="match status" value="1"/>
</dbReference>
<evidence type="ECO:0000256" key="4">
    <source>
        <dbReference type="ARBA" id="ARBA00023136"/>
    </source>
</evidence>
<evidence type="ECO:0000256" key="3">
    <source>
        <dbReference type="ARBA" id="ARBA00022737"/>
    </source>
</evidence>
<feature type="region of interest" description="Disordered" evidence="5">
    <location>
        <begin position="1119"/>
        <end position="1142"/>
    </location>
</feature>
<name>A0AAJ6YUP3_9HYME</name>
<dbReference type="PANTHER" id="PTHR19964">
    <property type="entry name" value="MULTIPLE PDZ DOMAIN PROTEIN"/>
    <property type="match status" value="1"/>
</dbReference>
<feature type="region of interest" description="Disordered" evidence="5">
    <location>
        <begin position="1654"/>
        <end position="1721"/>
    </location>
</feature>
<comment type="subcellular location">
    <subcellularLocation>
        <location evidence="1">Membrane</location>
    </subcellularLocation>
</comment>
<dbReference type="FunFam" id="2.30.42.10:FF:000070">
    <property type="entry name" value="Multiple PDZ domain protein"/>
    <property type="match status" value="1"/>
</dbReference>
<dbReference type="SUPFAM" id="SSF50156">
    <property type="entry name" value="PDZ domain-like"/>
    <property type="match status" value="10"/>
</dbReference>
<feature type="domain" description="PDZ" evidence="6">
    <location>
        <begin position="172"/>
        <end position="259"/>
    </location>
</feature>
<feature type="domain" description="PDZ" evidence="6">
    <location>
        <begin position="1981"/>
        <end position="2076"/>
    </location>
</feature>
<dbReference type="Gene3D" id="1.10.287.650">
    <property type="entry name" value="L27 domain"/>
    <property type="match status" value="1"/>
</dbReference>
<dbReference type="RefSeq" id="XP_011504694.1">
    <property type="nucleotide sequence ID" value="XM_011506392.1"/>
</dbReference>
<dbReference type="CDD" id="cd06668">
    <property type="entry name" value="PDZ4_MUPP1-like"/>
    <property type="match status" value="1"/>
</dbReference>
<feature type="compositionally biased region" description="Basic and acidic residues" evidence="5">
    <location>
        <begin position="2486"/>
        <end position="2525"/>
    </location>
</feature>
<keyword evidence="8" id="KW-1185">Reference proteome</keyword>
<sequence>MTLNTDISTALHLLEHVHERVEDCDDPKLQLHTSQDLQSLISLLEDPVFRSIVTIQDSLAELNSQLGQHPSILPGDFDISLGGQLELSVPNTPVQPVGQAMYQNLYQDTEIDDQRVPVAPLLHSSSEETSTQVTSPSLISEVIGMPPIMTPTYAKEFQKVIETAAKGRQIFTVQLYKSEGTSLGFSVVGLRSKDRGELGIFLQEIQPNGIAGSDGRLVEGDQILAIDGQPLDSNISHEQAISILQKARGLVELIVARSAQDIGNTLSTDELSGVLGASAAAAGGGGGGSAAAAAAAVVQPGNISPDKEVLAISVGSKPPVPQLGASTIPAANVVAAAAPPTAPATAAQSTTIGQGQIPGGLIERSNSAVSDASKGGDMVLNTEWAQVEVINLINDGSGLGFGIIGGRSTGVVVKTILPGGVADRDNRLQSGDHILQIGDVNLRGMGSEQVAAVLRQSGTHVRLVVARPIEPTSPDYQALGSHAPIVPTKILGDPDELDRHLLRSGVDAHNLRRGQGDTTYDNGTVYGPNSELDIHGRTSLILDVARSPLLVSAPIITPSIPGTLPIGELPVLSMETVIDVNALPEMERFTVELKKDSCGLGITIAGYVCEKEELSGIFVKSISEGSAADLSQKIQINDRIVEVNGHSLQGYSNHEAVEVLRSTGQTVILCLERYLRGPKYEQLQQAIAASELRLPQPSSPSITSLPTFPISADGDTTIEIEPEGESHTTVDSTVLQEIDRDVLMGNFDDITNIEALLSDPSTELTPKIEIAIKVKWQKIVGPDIEIVVAQLKKFAEGSGLGISLEGTVDVENGQEVRPHHYIRSILPEGPVGQNGILRSGDELLEVNGYRLLGINHMEVVSVLKELPIHVRMICGRNIASQDPLCPIDTAQHQAAFQTRSILGGSLQNLLPTSDRLVKAKSDGSLASTTTTATVTDASLNKMKSRSLEPLTGLAMWSSEPQIIELVKGERGLGFSILDYQDPMNPNETVIVIRSLVPGGVAQVDGQLIPGDRLLFVNDIALENATLDQAVQALKGAPKGIVRIGVAKPLPIPDSIAQRLAPICIVRRSRSLSDSDATDHVADFNDFLSSQSGMSDDAAVGENADTAKVKKDTQMKNVNIPYAGGVPEVPPRTRRKEIGDQDQHSTLIKLSPFSEERRRAMVSETLKTPEEKPMESVSDEAAVLEWKLQENDVLNAILEGLEVTIKSMSLAYQQAYKYHLLLEVAVESIRRRKSTPCAGEVSKSSNRRKRSLPQDELQPETLRRRNLRHQESIDRVTHYLDMQQREPSGVDELMYPSAESRFQADRAIKGVAIGSVEEGDEVWTLQSNMKLLDPEKPVETATKRRSSLRRRREDPVETVINDMQEDTVKKTVRICSVDEEIRIERFDSIDTDEWIPFAELQEVQLVTAKILTAEEAADNISKRDQSLRDPSMDGRTTIANLISDRSIPEARVPPSSSLKPSASENAIAGIWNDDNMISEKNIDPKILMDLSRVTSDLVHEQCEQYHFDEEHLTVTKPKRKLSRVSSDSACGVKSNVTFHFGDNGCFNAEMLSDRHSQVNLVAYELKGVMSPTRRIFQAELSIVGKIHCDSVKDNKFKSLINDNSTKKWRSPQRDRAPASRHSATPGVPRLVRVQSVSFTAANFRLQKPTCAEEIPWTRPGPVAPTRLQRASSEGSKSQVNIDSSLQPVDQRLRNRSVSDALVPKEEPPPKFAGAKNDGKRREDDAVDAIVAGNGLTDARQTLDYQRQSLESLLEPGRGGAVITKDLDPEKLVYSSCHSLPSNYYKSFESPKREVHTQTQGEHKSTQYKLEDLAEFVGEYCSRERLQYLLEERFGSPRREVEVQTEQECKAVQCNSEELEASDEFGPFFRKQVSFGSPKREAQVQTGQDTKSTQYDLTELGEPRLRRQDSVESEPSELQGKRAVECSASSHESSSPSSSSPPQRRAPPLILLLKGGVKADMTVTHRDKDGNVVWAKHWGPERLVEIYREHQTSLGLSIVGGKIDLQESSSSSSSQNVSGIFIKNVLPNSPAGRAGGLQTGDRIIKVDGVDLRNSTHERAVKAIQAAGNPVRLLVQSLVHLSPDNEGSVQDKGGGGGGDGGSGGVHRSTRRQSTRHRISMDGDAPGSPTSSFRYRSGSPSRSSEVIQEGKFELNKQATGGMSDDAGPSGRRSSMKKSMRKRAPSPPINTGILREVSEEPEEKLKPEAPEPLKNKYSSGESSEDEEDTRDMEGNVYTKNGVEISRKSAGNVKRSKEEIAADPEEEDEFGYTTHKVKKKYGNLKKPVFLVKLEKDRRGLGISLAGHKDRNKMAVFICGLNPSGVAFKNGEIQVGDELLEVNGTVFQGRCHLNASSMIKGMAATTFKLVVVRRPSGIENCAVKQVLQFPTALAGEDYSQFKGVRTLPIKKGTYGLGIMIIEGKHAEVGQGIFVSDIQVGSAAEQAGLNVGDMILSVNSDTVMGATYEEATSLLKKSEGVVTLTVCNPNQSKVAEEEERKARGEPVELSKEVGKEPEKPKEPEAPADPKDCKINNNKDTTIEFAKDKDKPIGFTVVGGNDTPLNGVFVLDVFPDGAAGKDGRLQPGDRIVDINKESFKSMEQDKAYQTVLRIIQGPIIMIVHRDEKAVEEFEIELTKKSGKGSGLCLIGYKSGKGAYVSEVVAGGSAAESGKIVKGDRIVAVGGQELREAPVEDIALHVKVSNPVQLKLARYKSK</sequence>
<feature type="region of interest" description="Disordered" evidence="5">
    <location>
        <begin position="2080"/>
        <end position="2230"/>
    </location>
</feature>
<dbReference type="InterPro" id="IPR004172">
    <property type="entry name" value="L27_dom"/>
</dbReference>
<dbReference type="SMART" id="SM00228">
    <property type="entry name" value="PDZ"/>
    <property type="match status" value="10"/>
</dbReference>
<feature type="compositionally biased region" description="Polar residues" evidence="5">
    <location>
        <begin position="2124"/>
        <end position="2142"/>
    </location>
</feature>
<organism evidence="8 9">
    <name type="scientific">Ceratosolen solmsi marchali</name>
    <dbReference type="NCBI Taxonomy" id="326594"/>
    <lineage>
        <taxon>Eukaryota</taxon>
        <taxon>Metazoa</taxon>
        <taxon>Ecdysozoa</taxon>
        <taxon>Arthropoda</taxon>
        <taxon>Hexapoda</taxon>
        <taxon>Insecta</taxon>
        <taxon>Pterygota</taxon>
        <taxon>Neoptera</taxon>
        <taxon>Endopterygota</taxon>
        <taxon>Hymenoptera</taxon>
        <taxon>Apocrita</taxon>
        <taxon>Proctotrupomorpha</taxon>
        <taxon>Chalcidoidea</taxon>
        <taxon>Agaonidae</taxon>
        <taxon>Agaoninae</taxon>
        <taxon>Ceratosolen</taxon>
    </lineage>
</organism>
<gene>
    <name evidence="9" type="primary">LOC105367624</name>
</gene>
<dbReference type="GeneID" id="105367624"/>
<feature type="region of interest" description="Disordered" evidence="5">
    <location>
        <begin position="1874"/>
        <end position="1893"/>
    </location>
</feature>
<keyword evidence="2" id="KW-0597">Phosphoprotein</keyword>
<dbReference type="KEGG" id="csol:105367624"/>
<proteinExistence type="predicted"/>
<keyword evidence="3" id="KW-0677">Repeat</keyword>
<evidence type="ECO:0000313" key="9">
    <source>
        <dbReference type="RefSeq" id="XP_011504694.1"/>
    </source>
</evidence>
<evidence type="ECO:0000256" key="5">
    <source>
        <dbReference type="SAM" id="MobiDB-lite"/>
    </source>
</evidence>